<evidence type="ECO:0000313" key="4">
    <source>
        <dbReference type="Proteomes" id="UP001146469"/>
    </source>
</evidence>
<dbReference type="EMBL" id="JAKMUT010000007">
    <property type="protein sequence ID" value="MCZ9290171.1"/>
    <property type="molecule type" value="Genomic_DNA"/>
</dbReference>
<accession>A0A9X3LLF9</accession>
<gene>
    <name evidence="3" type="ORF">L8V00_08145</name>
</gene>
<keyword evidence="2" id="KW-0472">Membrane</keyword>
<feature type="region of interest" description="Disordered" evidence="1">
    <location>
        <begin position="1"/>
        <end position="74"/>
    </location>
</feature>
<dbReference type="AlphaFoldDB" id="A0A9X3LLF9"/>
<protein>
    <submittedName>
        <fullName evidence="3">Uncharacterized protein</fullName>
    </submittedName>
</protein>
<organism evidence="3 4">
    <name type="scientific">Corynebacterium evansiae</name>
    <dbReference type="NCBI Taxonomy" id="2913499"/>
    <lineage>
        <taxon>Bacteria</taxon>
        <taxon>Bacillati</taxon>
        <taxon>Actinomycetota</taxon>
        <taxon>Actinomycetes</taxon>
        <taxon>Mycobacteriales</taxon>
        <taxon>Corynebacteriaceae</taxon>
        <taxon>Corynebacterium</taxon>
    </lineage>
</organism>
<sequence length="203" mass="21935">MSNDGLNNGPSPADNPDPSSQSDGSTPDGSSPASSQPAASAPDGSTPASSQPGASSPEGSHLEMSELDRPSAPTELDYEADPLLRLERNNKSTRQAIWFFVGVIVATTLSAILIWISSKVIGGPYCDADSSAQLCSRTFQLLFAIVPTSVAFFGLFGSAFITYYKWKNHQRWRPWVAVIWFIMPFCMAWITSVGAYLLLDHNL</sequence>
<feature type="compositionally biased region" description="Polar residues" evidence="1">
    <location>
        <begin position="46"/>
        <end position="58"/>
    </location>
</feature>
<feature type="transmembrane region" description="Helical" evidence="2">
    <location>
        <begin position="138"/>
        <end position="163"/>
    </location>
</feature>
<feature type="compositionally biased region" description="Basic and acidic residues" evidence="1">
    <location>
        <begin position="60"/>
        <end position="69"/>
    </location>
</feature>
<keyword evidence="4" id="KW-1185">Reference proteome</keyword>
<feature type="compositionally biased region" description="Polar residues" evidence="1">
    <location>
        <begin position="1"/>
        <end position="10"/>
    </location>
</feature>
<keyword evidence="2" id="KW-1133">Transmembrane helix</keyword>
<dbReference type="RefSeq" id="WP_241476875.1">
    <property type="nucleotide sequence ID" value="NZ_JAKMUT010000007.1"/>
</dbReference>
<comment type="caution">
    <text evidence="3">The sequence shown here is derived from an EMBL/GenBank/DDBJ whole genome shotgun (WGS) entry which is preliminary data.</text>
</comment>
<keyword evidence="2" id="KW-0812">Transmembrane</keyword>
<name>A0A9X3LLF9_9CORY</name>
<proteinExistence type="predicted"/>
<evidence type="ECO:0000256" key="1">
    <source>
        <dbReference type="SAM" id="MobiDB-lite"/>
    </source>
</evidence>
<dbReference type="Proteomes" id="UP001146469">
    <property type="component" value="Unassembled WGS sequence"/>
</dbReference>
<evidence type="ECO:0000313" key="3">
    <source>
        <dbReference type="EMBL" id="MCZ9290171.1"/>
    </source>
</evidence>
<feature type="compositionally biased region" description="Low complexity" evidence="1">
    <location>
        <begin position="27"/>
        <end position="45"/>
    </location>
</feature>
<reference evidence="3" key="1">
    <citation type="submission" date="2022-02" db="EMBL/GenBank/DDBJ databases">
        <title>Corynebacterium sp. from urogenital microbiome.</title>
        <authorList>
            <person name="Cappelli E.A."/>
            <person name="Ribeiro T.G."/>
            <person name="Peixe L."/>
        </authorList>
    </citation>
    <scope>NUCLEOTIDE SEQUENCE</scope>
    <source>
        <strain evidence="3">C8Ua_174</strain>
    </source>
</reference>
<evidence type="ECO:0000256" key="2">
    <source>
        <dbReference type="SAM" id="Phobius"/>
    </source>
</evidence>
<feature type="transmembrane region" description="Helical" evidence="2">
    <location>
        <begin position="175"/>
        <end position="199"/>
    </location>
</feature>
<feature type="transmembrane region" description="Helical" evidence="2">
    <location>
        <begin position="96"/>
        <end position="118"/>
    </location>
</feature>